<dbReference type="EMBL" id="LSEF01000054">
    <property type="protein sequence ID" value="OAF16525.1"/>
    <property type="molecule type" value="Genomic_DNA"/>
</dbReference>
<dbReference type="GO" id="GO:0008168">
    <property type="term" value="F:methyltransferase activity"/>
    <property type="evidence" value="ECO:0007669"/>
    <property type="project" value="UniProtKB-KW"/>
</dbReference>
<dbReference type="PANTHER" id="PTHR34203">
    <property type="entry name" value="METHYLTRANSFERASE, FKBM FAMILY PROTEIN"/>
    <property type="match status" value="1"/>
</dbReference>
<dbReference type="AlphaFoldDB" id="A0A176Z9F6"/>
<dbReference type="InterPro" id="IPR029063">
    <property type="entry name" value="SAM-dependent_MTases_sf"/>
</dbReference>
<keyword evidence="2" id="KW-0489">Methyltransferase</keyword>
<name>A0A176Z9F6_9BRAD</name>
<evidence type="ECO:0000259" key="1">
    <source>
        <dbReference type="Pfam" id="PF05050"/>
    </source>
</evidence>
<accession>A0A176Z9F6</accession>
<dbReference type="Pfam" id="PF05050">
    <property type="entry name" value="Methyltransf_21"/>
    <property type="match status" value="1"/>
</dbReference>
<dbReference type="SUPFAM" id="SSF53335">
    <property type="entry name" value="S-adenosyl-L-methionine-dependent methyltransferases"/>
    <property type="match status" value="1"/>
</dbReference>
<dbReference type="Proteomes" id="UP000077173">
    <property type="component" value="Unassembled WGS sequence"/>
</dbReference>
<organism evidence="2 3">
    <name type="scientific">Bradyrhizobium neotropicale</name>
    <dbReference type="NCBI Taxonomy" id="1497615"/>
    <lineage>
        <taxon>Bacteria</taxon>
        <taxon>Pseudomonadati</taxon>
        <taxon>Pseudomonadota</taxon>
        <taxon>Alphaproteobacteria</taxon>
        <taxon>Hyphomicrobiales</taxon>
        <taxon>Nitrobacteraceae</taxon>
        <taxon>Bradyrhizobium</taxon>
    </lineage>
</organism>
<proteinExistence type="predicted"/>
<dbReference type="PANTHER" id="PTHR34203:SF15">
    <property type="entry name" value="SLL1173 PROTEIN"/>
    <property type="match status" value="1"/>
</dbReference>
<dbReference type="RefSeq" id="WP_063678930.1">
    <property type="nucleotide sequence ID" value="NZ_LSEF01000054.1"/>
</dbReference>
<dbReference type="Gene3D" id="3.40.50.150">
    <property type="entry name" value="Vaccinia Virus protein VP39"/>
    <property type="match status" value="1"/>
</dbReference>
<feature type="domain" description="Methyltransferase FkbM" evidence="1">
    <location>
        <begin position="75"/>
        <end position="240"/>
    </location>
</feature>
<reference evidence="2 3" key="1">
    <citation type="submission" date="2016-02" db="EMBL/GenBank/DDBJ databases">
        <title>Draft genome sequence of the strain BR 10247T Bradyrhizobium neotropicale isolated from nodules of Centrolobium paraense.</title>
        <authorList>
            <person name="Simoes-Araujo J.L."/>
            <person name="Barauna A.C."/>
            <person name="Silva K."/>
            <person name="Zilli J.E."/>
        </authorList>
    </citation>
    <scope>NUCLEOTIDE SEQUENCE [LARGE SCALE GENOMIC DNA]</scope>
    <source>
        <strain evidence="2 3">BR 10247</strain>
    </source>
</reference>
<evidence type="ECO:0000313" key="2">
    <source>
        <dbReference type="EMBL" id="OAF16525.1"/>
    </source>
</evidence>
<sequence>MPIAGQKLAFVMASSNHGTMIVNRFDYRMISPDRGYGVGFQILETAAFDPGEVKVALELLALRRRHHGDGVIAVDCGANIGVHTIEWASSMTGWGSVIAIEAQERIYYALAGNIAINNCFNALAVHAAVSSESGMMQIPNPNYFAPSSFGSLELRQRPGNEFIGQSISYTDNTVLVRKMTLDELNLPRVDFIKIDVEGMEMEALAGARETIKTYRPILLIEKIKTDNRQLEHWLLDNGYQSMALGINILAVHQSDECLKDINRTQGAGQQAEARGLAEANV</sequence>
<dbReference type="NCBIfam" id="TIGR01444">
    <property type="entry name" value="fkbM_fam"/>
    <property type="match status" value="1"/>
</dbReference>
<evidence type="ECO:0000313" key="3">
    <source>
        <dbReference type="Proteomes" id="UP000077173"/>
    </source>
</evidence>
<dbReference type="GO" id="GO:0032259">
    <property type="term" value="P:methylation"/>
    <property type="evidence" value="ECO:0007669"/>
    <property type="project" value="UniProtKB-KW"/>
</dbReference>
<keyword evidence="3" id="KW-1185">Reference proteome</keyword>
<protein>
    <submittedName>
        <fullName evidence="2">FkbM family methyltransferase</fullName>
    </submittedName>
</protein>
<keyword evidence="2" id="KW-0808">Transferase</keyword>
<comment type="caution">
    <text evidence="2">The sequence shown here is derived from an EMBL/GenBank/DDBJ whole genome shotgun (WGS) entry which is preliminary data.</text>
</comment>
<dbReference type="InterPro" id="IPR052514">
    <property type="entry name" value="SAM-dependent_MTase"/>
</dbReference>
<gene>
    <name evidence="2" type="ORF">AXW67_12235</name>
</gene>
<dbReference type="InterPro" id="IPR006342">
    <property type="entry name" value="FkbM_mtfrase"/>
</dbReference>